<dbReference type="EMBL" id="VTOW01000002">
    <property type="protein sequence ID" value="NKE71945.1"/>
    <property type="molecule type" value="Genomic_DNA"/>
</dbReference>
<dbReference type="Proteomes" id="UP000534783">
    <property type="component" value="Unassembled WGS sequence"/>
</dbReference>
<evidence type="ECO:0000313" key="6">
    <source>
        <dbReference type="EMBL" id="NKE71945.1"/>
    </source>
</evidence>
<evidence type="ECO:0000313" key="7">
    <source>
        <dbReference type="Proteomes" id="UP000534783"/>
    </source>
</evidence>
<evidence type="ECO:0000256" key="3">
    <source>
        <dbReference type="RuleBase" id="RU000363"/>
    </source>
</evidence>
<dbReference type="GO" id="GO:0016020">
    <property type="term" value="C:membrane"/>
    <property type="evidence" value="ECO:0007669"/>
    <property type="project" value="TreeGrafter"/>
</dbReference>
<dbReference type="InterPro" id="IPR002347">
    <property type="entry name" value="SDR_fam"/>
</dbReference>
<dbReference type="Gene3D" id="3.40.50.720">
    <property type="entry name" value="NAD(P)-binding Rossmann-like Domain"/>
    <property type="match status" value="1"/>
</dbReference>
<dbReference type="NCBIfam" id="NF005495">
    <property type="entry name" value="PRK07109.1"/>
    <property type="match status" value="1"/>
</dbReference>
<keyword evidence="7" id="KW-1185">Reference proteome</keyword>
<accession>A0A7X6DRD4</accession>
<evidence type="ECO:0000259" key="5">
    <source>
        <dbReference type="SMART" id="SM00822"/>
    </source>
</evidence>
<dbReference type="PANTHER" id="PTHR44196">
    <property type="entry name" value="DEHYDROGENASE/REDUCTASE SDR FAMILY MEMBER 7B"/>
    <property type="match status" value="1"/>
</dbReference>
<dbReference type="InterPro" id="IPR057326">
    <property type="entry name" value="KR_dom"/>
</dbReference>
<comment type="caution">
    <text evidence="6">The sequence shown here is derived from an EMBL/GenBank/DDBJ whole genome shotgun (WGS) entry which is preliminary data.</text>
</comment>
<keyword evidence="4" id="KW-1133">Transmembrane helix</keyword>
<gene>
    <name evidence="6" type="ORF">MNODULE_14445</name>
</gene>
<dbReference type="PANTHER" id="PTHR44196:SF1">
    <property type="entry name" value="DEHYDROGENASE_REDUCTASE SDR FAMILY MEMBER 7B"/>
    <property type="match status" value="1"/>
</dbReference>
<sequence>MRRRISDSVIVITGASSGIGRAAALAFSKKGASVVIAARREQPLREIVTQCKNLGGRALAVPTDVTDEAAVRNLARRAVEHFGRLDVWINNAAVTLFARFEDAPIEAYRRVIETKLFGFIHGARAALPYFREQGSGVLINNASLAAKLSQPYLSAYVAANHGVRGLSMSLRQELLLEGAENIHVCTVVPASIDTPLYQHAGNYTGRAAKPLPPVYTPDQVAETFIRLAENPRHEVYVGNAARMLSFESLLAPETTERQLAVMTDKMQLLKDQPIPPTAGNLFEPLPEWTGIRGGWKVNGHLSFRRAAVAGAAILAPILLMAWFRLGMRTALPRRSAPSMIDFLSPLAEAVGHAIAGRMFGRSIP</sequence>
<name>A0A7X6DRD4_9BACT</name>
<organism evidence="6 7">
    <name type="scientific">Candidatus Manganitrophus noduliformans</name>
    <dbReference type="NCBI Taxonomy" id="2606439"/>
    <lineage>
        <taxon>Bacteria</taxon>
        <taxon>Pseudomonadati</taxon>
        <taxon>Nitrospirota</taxon>
        <taxon>Nitrospiria</taxon>
        <taxon>Candidatus Troglogloeales</taxon>
        <taxon>Candidatus Manganitrophaceae</taxon>
        <taxon>Candidatus Manganitrophus</taxon>
    </lineage>
</organism>
<evidence type="ECO:0000256" key="1">
    <source>
        <dbReference type="ARBA" id="ARBA00006484"/>
    </source>
</evidence>
<proteinExistence type="inferred from homology"/>
<dbReference type="SUPFAM" id="SSF51735">
    <property type="entry name" value="NAD(P)-binding Rossmann-fold domains"/>
    <property type="match status" value="1"/>
</dbReference>
<dbReference type="NCBIfam" id="NF004792">
    <property type="entry name" value="PRK06139.1"/>
    <property type="match status" value="1"/>
</dbReference>
<feature type="domain" description="Ketoreductase" evidence="5">
    <location>
        <begin position="8"/>
        <end position="185"/>
    </location>
</feature>
<keyword evidence="4" id="KW-0812">Transmembrane</keyword>
<evidence type="ECO:0000256" key="2">
    <source>
        <dbReference type="ARBA" id="ARBA00023002"/>
    </source>
</evidence>
<dbReference type="GO" id="GO:0016491">
    <property type="term" value="F:oxidoreductase activity"/>
    <property type="evidence" value="ECO:0007669"/>
    <property type="project" value="UniProtKB-KW"/>
</dbReference>
<keyword evidence="2" id="KW-0560">Oxidoreductase</keyword>
<dbReference type="AlphaFoldDB" id="A0A7X6DRD4"/>
<feature type="transmembrane region" description="Helical" evidence="4">
    <location>
        <begin position="306"/>
        <end position="325"/>
    </location>
</feature>
<dbReference type="PRINTS" id="PR00080">
    <property type="entry name" value="SDRFAMILY"/>
</dbReference>
<evidence type="ECO:0000256" key="4">
    <source>
        <dbReference type="SAM" id="Phobius"/>
    </source>
</evidence>
<protein>
    <submittedName>
        <fullName evidence="6">SDR family oxidoreductase</fullName>
    </submittedName>
</protein>
<comment type="similarity">
    <text evidence="1 3">Belongs to the short-chain dehydrogenases/reductases (SDR) family.</text>
</comment>
<dbReference type="PRINTS" id="PR00081">
    <property type="entry name" value="GDHRDH"/>
</dbReference>
<reference evidence="6 7" key="1">
    <citation type="journal article" date="2020" name="Nature">
        <title>Bacterial chemolithoautotrophy via manganese oxidation.</title>
        <authorList>
            <person name="Yu H."/>
            <person name="Leadbetter J.R."/>
        </authorList>
    </citation>
    <scope>NUCLEOTIDE SEQUENCE [LARGE SCALE GENOMIC DNA]</scope>
    <source>
        <strain evidence="6 7">Mn-1</strain>
    </source>
</reference>
<dbReference type="RefSeq" id="WP_168061036.1">
    <property type="nucleotide sequence ID" value="NZ_VTOW01000002.1"/>
</dbReference>
<keyword evidence="4" id="KW-0472">Membrane</keyword>
<dbReference type="Pfam" id="PF00106">
    <property type="entry name" value="adh_short"/>
    <property type="match status" value="1"/>
</dbReference>
<dbReference type="InterPro" id="IPR036291">
    <property type="entry name" value="NAD(P)-bd_dom_sf"/>
</dbReference>
<dbReference type="SMART" id="SM00822">
    <property type="entry name" value="PKS_KR"/>
    <property type="match status" value="1"/>
</dbReference>